<accession>A0A3M7SC73</accession>
<organism evidence="1 2">
    <name type="scientific">Brachionus plicatilis</name>
    <name type="common">Marine rotifer</name>
    <name type="synonym">Brachionus muelleri</name>
    <dbReference type="NCBI Taxonomy" id="10195"/>
    <lineage>
        <taxon>Eukaryota</taxon>
        <taxon>Metazoa</taxon>
        <taxon>Spiralia</taxon>
        <taxon>Gnathifera</taxon>
        <taxon>Rotifera</taxon>
        <taxon>Eurotatoria</taxon>
        <taxon>Monogononta</taxon>
        <taxon>Pseudotrocha</taxon>
        <taxon>Ploima</taxon>
        <taxon>Brachionidae</taxon>
        <taxon>Brachionus</taxon>
    </lineage>
</organism>
<name>A0A3M7SC73_BRAPC</name>
<proteinExistence type="predicted"/>
<keyword evidence="2" id="KW-1185">Reference proteome</keyword>
<sequence length="79" mass="9134">MPKIILLTLNGLIATNSNTTIPKEVQLYNYTQQKGRLMIQTMNFADLKLVQTTKIDHNFKLPQNIDLINEEKTFSLKKL</sequence>
<reference evidence="1 2" key="1">
    <citation type="journal article" date="2018" name="Sci. Rep.">
        <title>Genomic signatures of local adaptation to the degree of environmental predictability in rotifers.</title>
        <authorList>
            <person name="Franch-Gras L."/>
            <person name="Hahn C."/>
            <person name="Garcia-Roger E.M."/>
            <person name="Carmona M.J."/>
            <person name="Serra M."/>
            <person name="Gomez A."/>
        </authorList>
    </citation>
    <scope>NUCLEOTIDE SEQUENCE [LARGE SCALE GENOMIC DNA]</scope>
    <source>
        <strain evidence="1">HYR1</strain>
    </source>
</reference>
<gene>
    <name evidence="1" type="ORF">BpHYR1_045187</name>
</gene>
<evidence type="ECO:0000313" key="2">
    <source>
        <dbReference type="Proteomes" id="UP000276133"/>
    </source>
</evidence>
<dbReference type="Proteomes" id="UP000276133">
    <property type="component" value="Unassembled WGS sequence"/>
</dbReference>
<evidence type="ECO:0000313" key="1">
    <source>
        <dbReference type="EMBL" id="RNA33391.1"/>
    </source>
</evidence>
<comment type="caution">
    <text evidence="1">The sequence shown here is derived from an EMBL/GenBank/DDBJ whole genome shotgun (WGS) entry which is preliminary data.</text>
</comment>
<dbReference type="AlphaFoldDB" id="A0A3M7SC73"/>
<protein>
    <submittedName>
        <fullName evidence="1">Uncharacterized protein</fullName>
    </submittedName>
</protein>
<dbReference type="EMBL" id="REGN01001647">
    <property type="protein sequence ID" value="RNA33391.1"/>
    <property type="molecule type" value="Genomic_DNA"/>
</dbReference>